<sequence>MNLVYSRIDISVKVLLEIHLKQKQANDYDNIVFDFRLMRKVVIGTVKTVCMTDKKESKETVILS</sequence>
<gene>
    <name evidence="1" type="ORF">DGG96_09370</name>
</gene>
<name>A0A317U1M4_9GAMM</name>
<dbReference type="Proteomes" id="UP000247152">
    <property type="component" value="Unassembled WGS sequence"/>
</dbReference>
<organism evidence="1 2">
    <name type="scientific">Legionella qingyii</name>
    <dbReference type="NCBI Taxonomy" id="2184757"/>
    <lineage>
        <taxon>Bacteria</taxon>
        <taxon>Pseudomonadati</taxon>
        <taxon>Pseudomonadota</taxon>
        <taxon>Gammaproteobacteria</taxon>
        <taxon>Legionellales</taxon>
        <taxon>Legionellaceae</taxon>
        <taxon>Legionella</taxon>
    </lineage>
</organism>
<evidence type="ECO:0000313" key="2">
    <source>
        <dbReference type="Proteomes" id="UP000247152"/>
    </source>
</evidence>
<dbReference type="AlphaFoldDB" id="A0A317U1M4"/>
<accession>A0A317U1M4</accession>
<protein>
    <submittedName>
        <fullName evidence="1">Uncharacterized protein</fullName>
    </submittedName>
</protein>
<evidence type="ECO:0000313" key="1">
    <source>
        <dbReference type="EMBL" id="PWY55934.1"/>
    </source>
</evidence>
<comment type="caution">
    <text evidence="1">The sequence shown here is derived from an EMBL/GenBank/DDBJ whole genome shotgun (WGS) entry which is preliminary data.</text>
</comment>
<dbReference type="EMBL" id="QHJG01000013">
    <property type="protein sequence ID" value="PWY55934.1"/>
    <property type="molecule type" value="Genomic_DNA"/>
</dbReference>
<reference evidence="1 2" key="1">
    <citation type="submission" date="2018-05" db="EMBL/GenBank/DDBJ databases">
        <title>Legionella qingyii sp.nov., whole genome shotgun sequence.</title>
        <authorList>
            <person name="Wu H."/>
            <person name="Zhu Q."/>
            <person name="Hu C."/>
        </authorList>
    </citation>
    <scope>NUCLEOTIDE SEQUENCE [LARGE SCALE GENOMIC DNA]</scope>
    <source>
        <strain evidence="1 2">HEB18</strain>
    </source>
</reference>
<proteinExistence type="predicted"/>